<dbReference type="Pfam" id="PF01924">
    <property type="entry name" value="HypD"/>
    <property type="match status" value="1"/>
</dbReference>
<reference evidence="1" key="1">
    <citation type="submission" date="2006-06" db="EMBL/GenBank/DDBJ databases">
        <title>Complete sequence of Trichodesmium erythraeum IMS101.</title>
        <authorList>
            <consortium name="US DOE Joint Genome Institute"/>
            <person name="Copeland A."/>
            <person name="Lucas S."/>
            <person name="Lapidus A."/>
            <person name="Barry K."/>
            <person name="Detter J.C."/>
            <person name="Glavina del Rio T."/>
            <person name="Hammon N."/>
            <person name="Israni S."/>
            <person name="Dalin E."/>
            <person name="Tice H."/>
            <person name="Pitluck S."/>
            <person name="Kiss H."/>
            <person name="Munk A.C."/>
            <person name="Brettin T."/>
            <person name="Bruce D."/>
            <person name="Han C."/>
            <person name="Tapia R."/>
            <person name="Gilna P."/>
            <person name="Schmutz J."/>
            <person name="Larimer F."/>
            <person name="Land M."/>
            <person name="Hauser L."/>
            <person name="Kyrpides N."/>
            <person name="Kim E."/>
            <person name="Richardson P."/>
        </authorList>
    </citation>
    <scope>NUCLEOTIDE SEQUENCE [LARGE SCALE GENOMIC DNA]</scope>
    <source>
        <strain evidence="1">IMS101</strain>
    </source>
</reference>
<dbReference type="EMBL" id="CP000393">
    <property type="protein sequence ID" value="ABG51770.1"/>
    <property type="molecule type" value="Genomic_DNA"/>
</dbReference>
<name>Q111Q4_TRIEI</name>
<protein>
    <submittedName>
        <fullName evidence="1">Hydrogenase isoenzyme formation protein HypD</fullName>
    </submittedName>
</protein>
<organism evidence="1">
    <name type="scientific">Trichodesmium erythraeum (strain IMS101)</name>
    <dbReference type="NCBI Taxonomy" id="203124"/>
    <lineage>
        <taxon>Bacteria</taxon>
        <taxon>Bacillati</taxon>
        <taxon>Cyanobacteriota</taxon>
        <taxon>Cyanophyceae</taxon>
        <taxon>Oscillatoriophycideae</taxon>
        <taxon>Oscillatoriales</taxon>
        <taxon>Microcoleaceae</taxon>
        <taxon>Trichodesmium</taxon>
    </lineage>
</organism>
<dbReference type="HOGENOM" id="CLU_2398717_0_0_3"/>
<gene>
    <name evidence="1" type="ordered locus">Tery_2573</name>
</gene>
<sequence>MPVCAPNSLVIVAKYNLNTIECGYLEFLQGYGEASWSLAPQRIDHAIALSQKTEIIFTTCEAANSYCGSQQNLAEAKTQGADIQIISSPQQAL</sequence>
<evidence type="ECO:0000313" key="1">
    <source>
        <dbReference type="EMBL" id="ABG51770.1"/>
    </source>
</evidence>
<dbReference type="KEGG" id="ter:Tery_2573"/>
<dbReference type="eggNOG" id="COG0409">
    <property type="taxonomic scope" value="Bacteria"/>
</dbReference>
<dbReference type="AlphaFoldDB" id="Q111Q4"/>
<dbReference type="InterPro" id="IPR002780">
    <property type="entry name" value="Hyd_form_HypD"/>
</dbReference>
<accession>Q111Q4</accession>
<dbReference type="STRING" id="203124.Tery_2573"/>
<proteinExistence type="predicted"/>
<dbReference type="GO" id="GO:0046872">
    <property type="term" value="F:metal ion binding"/>
    <property type="evidence" value="ECO:0007669"/>
    <property type="project" value="InterPro"/>
</dbReference>